<dbReference type="AlphaFoldDB" id="X1GPH1"/>
<proteinExistence type="predicted"/>
<reference evidence="1" key="1">
    <citation type="journal article" date="2014" name="Front. Microbiol.">
        <title>High frequency of phylogenetically diverse reductive dehalogenase-homologous genes in deep subseafloor sedimentary metagenomes.</title>
        <authorList>
            <person name="Kawai M."/>
            <person name="Futagami T."/>
            <person name="Toyoda A."/>
            <person name="Takaki Y."/>
            <person name="Nishi S."/>
            <person name="Hori S."/>
            <person name="Arai W."/>
            <person name="Tsubouchi T."/>
            <person name="Morono Y."/>
            <person name="Uchiyama I."/>
            <person name="Ito T."/>
            <person name="Fujiyama A."/>
            <person name="Inagaki F."/>
            <person name="Takami H."/>
        </authorList>
    </citation>
    <scope>NUCLEOTIDE SEQUENCE</scope>
    <source>
        <strain evidence="1">Expedition CK06-06</strain>
    </source>
</reference>
<accession>X1GPH1</accession>
<organism evidence="1">
    <name type="scientific">marine sediment metagenome</name>
    <dbReference type="NCBI Taxonomy" id="412755"/>
    <lineage>
        <taxon>unclassified sequences</taxon>
        <taxon>metagenomes</taxon>
        <taxon>ecological metagenomes</taxon>
    </lineage>
</organism>
<name>X1GPH1_9ZZZZ</name>
<evidence type="ECO:0000313" key="1">
    <source>
        <dbReference type="EMBL" id="GAH59077.1"/>
    </source>
</evidence>
<sequence>MNELHTLMPEMLPWSSVSVEELIKQQNTVFENWRNEWVSRKYGNVELLSFENPDPVDVLLQAAEVRIPRRPLFFERKFLDLPLDKIKQHVEAVRATSDALLIYVGWNADNTLIRFYTLPCQWRSDDKVERIYVTAGSNLLDGPHCFSCLIELAQENIDAFTTLNTIWVRWLAFDESLISLDKKLLSFKGLNFICAESSSIQRIIEKCKQLAEKGNLNILFGVAIPASAAGTKVKDMMELATKDVFVIAMLPDKTTFHIFPTTLLGAMI</sequence>
<comment type="caution">
    <text evidence="1">The sequence shown here is derived from an EMBL/GenBank/DDBJ whole genome shotgun (WGS) entry which is preliminary data.</text>
</comment>
<protein>
    <submittedName>
        <fullName evidence="1">Uncharacterized protein</fullName>
    </submittedName>
</protein>
<feature type="non-terminal residue" evidence="1">
    <location>
        <position position="268"/>
    </location>
</feature>
<gene>
    <name evidence="1" type="ORF">S03H2_28755</name>
</gene>
<dbReference type="EMBL" id="BARU01017328">
    <property type="protein sequence ID" value="GAH59077.1"/>
    <property type="molecule type" value="Genomic_DNA"/>
</dbReference>